<keyword evidence="3" id="KW-1185">Reference proteome</keyword>
<dbReference type="Proteomes" id="UP001596417">
    <property type="component" value="Unassembled WGS sequence"/>
</dbReference>
<dbReference type="EMBL" id="JBHTAX010000005">
    <property type="protein sequence ID" value="MFC7192661.1"/>
    <property type="molecule type" value="Genomic_DNA"/>
</dbReference>
<keyword evidence="1" id="KW-0472">Membrane</keyword>
<dbReference type="RefSeq" id="WP_264556661.1">
    <property type="nucleotide sequence ID" value="NZ_CP109981.1"/>
</dbReference>
<gene>
    <name evidence="2" type="ORF">ACFQL7_24540</name>
</gene>
<feature type="transmembrane region" description="Helical" evidence="1">
    <location>
        <begin position="42"/>
        <end position="69"/>
    </location>
</feature>
<accession>A0ABD5YYL9</accession>
<comment type="caution">
    <text evidence="2">The sequence shown here is derived from an EMBL/GenBank/DDBJ whole genome shotgun (WGS) entry which is preliminary data.</text>
</comment>
<dbReference type="AlphaFoldDB" id="A0ABD5YYL9"/>
<evidence type="ECO:0000256" key="1">
    <source>
        <dbReference type="SAM" id="Phobius"/>
    </source>
</evidence>
<proteinExistence type="predicted"/>
<name>A0ABD5YYL9_9EURY</name>
<sequence length="70" mass="7216">MVDRRIPTRLLSGALGVLLIAQPVAAQTGLDLLQQGFCGTKFATLFAAAWGGGVVFLGIPIFDCIALGAL</sequence>
<evidence type="ECO:0000313" key="2">
    <source>
        <dbReference type="EMBL" id="MFC7192661.1"/>
    </source>
</evidence>
<reference evidence="2 3" key="1">
    <citation type="journal article" date="2019" name="Int. J. Syst. Evol. Microbiol.">
        <title>The Global Catalogue of Microorganisms (GCM) 10K type strain sequencing project: providing services to taxonomists for standard genome sequencing and annotation.</title>
        <authorList>
            <consortium name="The Broad Institute Genomics Platform"/>
            <consortium name="The Broad Institute Genome Sequencing Center for Infectious Disease"/>
            <person name="Wu L."/>
            <person name="Ma J."/>
        </authorList>
    </citation>
    <scope>NUCLEOTIDE SEQUENCE [LARGE SCALE GENOMIC DNA]</scope>
    <source>
        <strain evidence="2 3">RDMS1</strain>
    </source>
</reference>
<dbReference type="GeneID" id="76202360"/>
<organism evidence="2 3">
    <name type="scientific">Halocatena marina</name>
    <dbReference type="NCBI Taxonomy" id="2934937"/>
    <lineage>
        <taxon>Archaea</taxon>
        <taxon>Methanobacteriati</taxon>
        <taxon>Methanobacteriota</taxon>
        <taxon>Stenosarchaea group</taxon>
        <taxon>Halobacteria</taxon>
        <taxon>Halobacteriales</taxon>
        <taxon>Natronomonadaceae</taxon>
        <taxon>Halocatena</taxon>
    </lineage>
</organism>
<evidence type="ECO:0000313" key="3">
    <source>
        <dbReference type="Proteomes" id="UP001596417"/>
    </source>
</evidence>
<protein>
    <submittedName>
        <fullName evidence="2">Uncharacterized protein</fullName>
    </submittedName>
</protein>
<keyword evidence="1" id="KW-0812">Transmembrane</keyword>
<keyword evidence="1" id="KW-1133">Transmembrane helix</keyword>